<evidence type="ECO:0000256" key="1">
    <source>
        <dbReference type="ARBA" id="ARBA00007689"/>
    </source>
</evidence>
<dbReference type="Gene3D" id="3.30.70.1060">
    <property type="entry name" value="Dimeric alpha+beta barrel"/>
    <property type="match status" value="1"/>
</dbReference>
<dbReference type="InterPro" id="IPR011008">
    <property type="entry name" value="Dimeric_a/b-barrel"/>
</dbReference>
<reference evidence="3 4" key="1">
    <citation type="submission" date="2020-08" db="EMBL/GenBank/DDBJ databases">
        <title>Genomic Encyclopedia of Type Strains, Phase IV (KMG-IV): sequencing the most valuable type-strain genomes for metagenomic binning, comparative biology and taxonomic classification.</title>
        <authorList>
            <person name="Goeker M."/>
        </authorList>
    </citation>
    <scope>NUCLEOTIDE SEQUENCE [LARGE SCALE GENOMIC DNA]</scope>
    <source>
        <strain evidence="3 4">DSM 19979</strain>
    </source>
</reference>
<dbReference type="PANTHER" id="PTHR35174:SF3">
    <property type="entry name" value="BLL7171 PROTEIN"/>
    <property type="match status" value="1"/>
</dbReference>
<accession>A0A840AF49</accession>
<dbReference type="Proteomes" id="UP000553193">
    <property type="component" value="Unassembled WGS sequence"/>
</dbReference>
<keyword evidence="4" id="KW-1185">Reference proteome</keyword>
<comment type="caution">
    <text evidence="3">The sequence shown here is derived from an EMBL/GenBank/DDBJ whole genome shotgun (WGS) entry which is preliminary data.</text>
</comment>
<sequence length="111" mass="11557">MQAMLLFAQPSGRTGAAANLAAWTAYMDAMRTAGVMRGGQRLAAPDAATTLRLKDGVRHVQDGPYADSPEQLGGFVVIEVPDMAAAVEWAARCPGAIDGAVEIRPLLPPPA</sequence>
<feature type="domain" description="YCII-related" evidence="2">
    <location>
        <begin position="14"/>
        <end position="107"/>
    </location>
</feature>
<evidence type="ECO:0000313" key="4">
    <source>
        <dbReference type="Proteomes" id="UP000553193"/>
    </source>
</evidence>
<dbReference type="EMBL" id="JACIDJ010000005">
    <property type="protein sequence ID" value="MBB3899522.1"/>
    <property type="molecule type" value="Genomic_DNA"/>
</dbReference>
<dbReference type="AlphaFoldDB" id="A0A840AF49"/>
<gene>
    <name evidence="3" type="ORF">GGQ83_002974</name>
</gene>
<proteinExistence type="inferred from homology"/>
<name>A0A840AF49_9PROT</name>
<organism evidence="3 4">
    <name type="scientific">Roseococcus suduntuyensis</name>
    <dbReference type="NCBI Taxonomy" id="455361"/>
    <lineage>
        <taxon>Bacteria</taxon>
        <taxon>Pseudomonadati</taxon>
        <taxon>Pseudomonadota</taxon>
        <taxon>Alphaproteobacteria</taxon>
        <taxon>Acetobacterales</taxon>
        <taxon>Roseomonadaceae</taxon>
        <taxon>Roseococcus</taxon>
    </lineage>
</organism>
<protein>
    <recommendedName>
        <fullName evidence="2">YCII-related domain-containing protein</fullName>
    </recommendedName>
</protein>
<dbReference type="Pfam" id="PF03795">
    <property type="entry name" value="YCII"/>
    <property type="match status" value="1"/>
</dbReference>
<comment type="similarity">
    <text evidence="1">Belongs to the YciI family.</text>
</comment>
<dbReference type="PANTHER" id="PTHR35174">
    <property type="entry name" value="BLL7171 PROTEIN-RELATED"/>
    <property type="match status" value="1"/>
</dbReference>
<dbReference type="InterPro" id="IPR005545">
    <property type="entry name" value="YCII"/>
</dbReference>
<evidence type="ECO:0000259" key="2">
    <source>
        <dbReference type="Pfam" id="PF03795"/>
    </source>
</evidence>
<dbReference type="SUPFAM" id="SSF54909">
    <property type="entry name" value="Dimeric alpha+beta barrel"/>
    <property type="match status" value="1"/>
</dbReference>
<evidence type="ECO:0000313" key="3">
    <source>
        <dbReference type="EMBL" id="MBB3899522.1"/>
    </source>
</evidence>